<protein>
    <submittedName>
        <fullName evidence="1">Uncharacterized protein</fullName>
    </submittedName>
</protein>
<reference evidence="1 2" key="1">
    <citation type="journal article" date="2015" name="Nat. Commun.">
        <title>Outbred genome sequencing and CRISPR/Cas9 gene editing in butterflies.</title>
        <authorList>
            <person name="Li X."/>
            <person name="Fan D."/>
            <person name="Zhang W."/>
            <person name="Liu G."/>
            <person name="Zhang L."/>
            <person name="Zhao L."/>
            <person name="Fang X."/>
            <person name="Chen L."/>
            <person name="Dong Y."/>
            <person name="Chen Y."/>
            <person name="Ding Y."/>
            <person name="Zhao R."/>
            <person name="Feng M."/>
            <person name="Zhu Y."/>
            <person name="Feng Y."/>
            <person name="Jiang X."/>
            <person name="Zhu D."/>
            <person name="Xiang H."/>
            <person name="Feng X."/>
            <person name="Li S."/>
            <person name="Wang J."/>
            <person name="Zhang G."/>
            <person name="Kronforst M.R."/>
            <person name="Wang W."/>
        </authorList>
    </citation>
    <scope>NUCLEOTIDE SEQUENCE [LARGE SCALE GENOMIC DNA]</scope>
    <source>
        <strain evidence="1">Ya'a_city_454_Pm</strain>
        <tissue evidence="1">Whole body</tissue>
    </source>
</reference>
<proteinExistence type="predicted"/>
<evidence type="ECO:0000313" key="1">
    <source>
        <dbReference type="EMBL" id="KPJ06412.1"/>
    </source>
</evidence>
<evidence type="ECO:0000313" key="2">
    <source>
        <dbReference type="Proteomes" id="UP000053240"/>
    </source>
</evidence>
<dbReference type="AlphaFoldDB" id="A0A194QLK3"/>
<dbReference type="EMBL" id="KQ461196">
    <property type="protein sequence ID" value="KPJ06412.1"/>
    <property type="molecule type" value="Genomic_DNA"/>
</dbReference>
<dbReference type="Proteomes" id="UP000053240">
    <property type="component" value="Unassembled WGS sequence"/>
</dbReference>
<gene>
    <name evidence="1" type="ORF">RR48_14151</name>
</gene>
<organism evidence="1 2">
    <name type="scientific">Papilio machaon</name>
    <name type="common">Old World swallowtail butterfly</name>
    <dbReference type="NCBI Taxonomy" id="76193"/>
    <lineage>
        <taxon>Eukaryota</taxon>
        <taxon>Metazoa</taxon>
        <taxon>Ecdysozoa</taxon>
        <taxon>Arthropoda</taxon>
        <taxon>Hexapoda</taxon>
        <taxon>Insecta</taxon>
        <taxon>Pterygota</taxon>
        <taxon>Neoptera</taxon>
        <taxon>Endopterygota</taxon>
        <taxon>Lepidoptera</taxon>
        <taxon>Glossata</taxon>
        <taxon>Ditrysia</taxon>
        <taxon>Papilionoidea</taxon>
        <taxon>Papilionidae</taxon>
        <taxon>Papilioninae</taxon>
        <taxon>Papilio</taxon>
    </lineage>
</organism>
<name>A0A194QLK3_PAPMA</name>
<accession>A0A194QLK3</accession>
<sequence>MGYGLQVYRVGTLNTINAALRRTIKIFEWAVAEPVTPGEVVTVHLMMRGRWGLPRVVGVYRLGLDILVSDGQLAVTDTLVDERNRAVPDNKGIILLKRIRPLQGIKLQSFCLRSLILDS</sequence>
<keyword evidence="2" id="KW-1185">Reference proteome</keyword>
<dbReference type="InParanoid" id="A0A194QLK3"/>